<evidence type="ECO:0000313" key="2">
    <source>
        <dbReference type="EMBL" id="BAQ94042.1"/>
    </source>
</evidence>
<proteinExistence type="predicted"/>
<sequence length="359" mass="40057">MREQTLTDIIERTMGSQRTRGGFGVHNYDSGRYRDIHANPDKYAITTSQYAPGPGYESSGITMEGYSNDDDAKFYVFQKRQPTSPTVPTVEYRTDPAQAEQIAALQKQLKILQDVPKYEPYDFSKERAEYQEKISGLNERIGTIQSGYKTSLADLTAQMQSEREAAEKQLGLSFQSQLSEQQKTSQQKLAEQQAMSAQQLGELKNLYQSQLGSAALERQTLQQTLERQQKRSAASQLKFEQSLAAQQQTAAADRLKFSETLSSQQSAAQKEFEALRGTMSQQRQQYEAGLAAERAANEQARQEQAMSFQRSLASQRGAPQVEGIRFATRGPAAQKSMRGISGTFGRKGGRLMKISALNV</sequence>
<dbReference type="RefSeq" id="YP_009778100.1">
    <property type="nucleotide sequence ID" value="NC_047710.1"/>
</dbReference>
<dbReference type="Proteomes" id="UP000505087">
    <property type="component" value="Segment"/>
</dbReference>
<feature type="compositionally biased region" description="Low complexity" evidence="1">
    <location>
        <begin position="285"/>
        <end position="305"/>
    </location>
</feature>
<reference evidence="2 3" key="1">
    <citation type="journal article" date="2013" name="PLoS Genet.">
        <title>Expanding the Marine Virosphere Using Metagenomics.</title>
        <authorList>
            <person name="Mizuno C.M."/>
            <person name="Rodriguez-Valera F."/>
            <person name="Kimes N.E."/>
            <person name="Ghai R."/>
        </authorList>
    </citation>
    <scope>NUCLEOTIDE SEQUENCE [LARGE SCALE GENOMIC DNA]</scope>
    <source>
        <strain evidence="2">UvMED-CGR-U-MedDCM-OCT-S28-C3</strain>
    </source>
</reference>
<dbReference type="GeneID" id="55412168"/>
<feature type="region of interest" description="Disordered" evidence="1">
    <location>
        <begin position="285"/>
        <end position="306"/>
    </location>
</feature>
<evidence type="ECO:0000313" key="3">
    <source>
        <dbReference type="Proteomes" id="UP000505087"/>
    </source>
</evidence>
<name>A0A6S4P9M9_9CAUD</name>
<accession>A0A6S4P9M9</accession>
<keyword evidence="3" id="KW-1185">Reference proteome</keyword>
<dbReference type="EMBL" id="AP013539">
    <property type="protein sequence ID" value="BAQ94042.1"/>
    <property type="molecule type" value="Genomic_DNA"/>
</dbReference>
<organism evidence="2 3">
    <name type="scientific">uncultured phage_MedDCM-OCT-S28-C3</name>
    <dbReference type="NCBI Taxonomy" id="2740802"/>
    <lineage>
        <taxon>Viruses</taxon>
        <taxon>Duplodnaviria</taxon>
        <taxon>Heunggongvirae</taxon>
        <taxon>Uroviricota</taxon>
        <taxon>Caudoviricetes</taxon>
        <taxon>Autographivirales</taxon>
        <taxon>Pedosvirus</taxon>
        <taxon>Pedosvirus S28C3</taxon>
    </lineage>
</organism>
<protein>
    <submittedName>
        <fullName evidence="2">Uncharacterized protein</fullName>
    </submittedName>
</protein>
<evidence type="ECO:0000256" key="1">
    <source>
        <dbReference type="SAM" id="MobiDB-lite"/>
    </source>
</evidence>
<dbReference type="KEGG" id="vg:55412168"/>